<proteinExistence type="inferred from homology"/>
<feature type="transmembrane region" description="Helical" evidence="8">
    <location>
        <begin position="281"/>
        <end position="306"/>
    </location>
</feature>
<keyword evidence="3 7" id="KW-0813">Transport</keyword>
<evidence type="ECO:0000256" key="4">
    <source>
        <dbReference type="ARBA" id="ARBA00022692"/>
    </source>
</evidence>
<keyword evidence="5 8" id="KW-1133">Transmembrane helix</keyword>
<dbReference type="Gene3D" id="1.20.1250.20">
    <property type="entry name" value="MFS general substrate transporter like domains"/>
    <property type="match status" value="1"/>
</dbReference>
<feature type="transmembrane region" description="Helical" evidence="8">
    <location>
        <begin position="383"/>
        <end position="408"/>
    </location>
</feature>
<dbReference type="AlphaFoldDB" id="A0A0D2EQF1"/>
<evidence type="ECO:0000256" key="5">
    <source>
        <dbReference type="ARBA" id="ARBA00022989"/>
    </source>
</evidence>
<dbReference type="InterPro" id="IPR020846">
    <property type="entry name" value="MFS_dom"/>
</dbReference>
<keyword evidence="4 8" id="KW-0812">Transmembrane</keyword>
<evidence type="ECO:0000256" key="8">
    <source>
        <dbReference type="SAM" id="Phobius"/>
    </source>
</evidence>
<feature type="transmembrane region" description="Helical" evidence="8">
    <location>
        <begin position="12"/>
        <end position="31"/>
    </location>
</feature>
<keyword evidence="11" id="KW-1185">Reference proteome</keyword>
<sequence>MAKYVWERLSGSQLIFFVNFITAFGIFFEGWNQGNMGFASASPEYQEIMGIGSGGKVTNPTREGGIVAVYYLGGLIGGLLGGHIADKYGRVRATLIGAGWVLVGGALMSSAMNIAWICCARVIAGIGVGFFITVVPVWSAEVANSEHRGSAFSWLFVANFAGIFCAYWTGFGLSFIKDPNSTARWRIPLALQVLAPTIMIPLVWMLPESPRWLIKEDRHEEALRIITVLRGDGNPDHPDVRREYVEVVKTLEEDKKLADFNSYWRMATDFKKDGLHYGRRALLAFGIQILVEVATGIALTTIYAPTIFSQAGFSPLKVGWLSGINGLMGVLGTISAVFLCDRLGRRTNLMVGNAIMGSLMWIFSGLTKAAIDHPEKQNVYGTAGVAMILLFTFTLCVFWMIVCFIYAAEIFPTALRAKGNGFLTAGWGIGIGTGVFWFPPVVASIGYKTFYIFGVLNYVSLIVVYCFFPETAGRSLESIDLLFRSNSWFVWNNEKDYKRLKAEHDAMVSSGMASMEKAGIVEDETATAAVGSADADKLGPVHNIEKMGI</sequence>
<feature type="transmembrane region" description="Helical" evidence="8">
    <location>
        <begin position="318"/>
        <end position="339"/>
    </location>
</feature>
<dbReference type="PROSITE" id="PS50850">
    <property type="entry name" value="MFS"/>
    <property type="match status" value="1"/>
</dbReference>
<feature type="transmembrane region" description="Helical" evidence="8">
    <location>
        <begin position="420"/>
        <end position="438"/>
    </location>
</feature>
<dbReference type="RefSeq" id="XP_013317544.1">
    <property type="nucleotide sequence ID" value="XM_013462090.1"/>
</dbReference>
<dbReference type="PANTHER" id="PTHR48022:SF78">
    <property type="entry name" value="MONOSACCHARIDE TRANSPORTER, PUTATIVE (AFU_ORTHOLOGUE AFUA_2G02110)-RELATED"/>
    <property type="match status" value="1"/>
</dbReference>
<evidence type="ECO:0000256" key="6">
    <source>
        <dbReference type="ARBA" id="ARBA00023136"/>
    </source>
</evidence>
<keyword evidence="6 8" id="KW-0472">Membrane</keyword>
<dbReference type="HOGENOM" id="CLU_001265_30_3_1"/>
<dbReference type="PANTHER" id="PTHR48022">
    <property type="entry name" value="PLASTIDIC GLUCOSE TRANSPORTER 4"/>
    <property type="match status" value="1"/>
</dbReference>
<feature type="transmembrane region" description="Helical" evidence="8">
    <location>
        <begin position="91"/>
        <end position="108"/>
    </location>
</feature>
<evidence type="ECO:0000313" key="10">
    <source>
        <dbReference type="EMBL" id="KIW56960.1"/>
    </source>
</evidence>
<dbReference type="InterPro" id="IPR050360">
    <property type="entry name" value="MFS_Sugar_Transporters"/>
</dbReference>
<dbReference type="PRINTS" id="PR00171">
    <property type="entry name" value="SUGRTRNSPORT"/>
</dbReference>
<dbReference type="OrthoDB" id="2544694at2759"/>
<comment type="similarity">
    <text evidence="2 7">Belongs to the major facilitator superfamily. Sugar transporter (TC 2.A.1.1) family.</text>
</comment>
<dbReference type="InterPro" id="IPR005828">
    <property type="entry name" value="MFS_sugar_transport-like"/>
</dbReference>
<dbReference type="Pfam" id="PF00083">
    <property type="entry name" value="Sugar_tr"/>
    <property type="match status" value="1"/>
</dbReference>
<accession>A0A0D2EQF1</accession>
<organism evidence="10 11">
    <name type="scientific">Exophiala xenobiotica</name>
    <dbReference type="NCBI Taxonomy" id="348802"/>
    <lineage>
        <taxon>Eukaryota</taxon>
        <taxon>Fungi</taxon>
        <taxon>Dikarya</taxon>
        <taxon>Ascomycota</taxon>
        <taxon>Pezizomycotina</taxon>
        <taxon>Eurotiomycetes</taxon>
        <taxon>Chaetothyriomycetidae</taxon>
        <taxon>Chaetothyriales</taxon>
        <taxon>Herpotrichiellaceae</taxon>
        <taxon>Exophiala</taxon>
    </lineage>
</organism>
<comment type="subcellular location">
    <subcellularLocation>
        <location evidence="1">Membrane</location>
        <topology evidence="1">Multi-pass membrane protein</topology>
    </subcellularLocation>
</comment>
<dbReference type="EMBL" id="KN847319">
    <property type="protein sequence ID" value="KIW56960.1"/>
    <property type="molecule type" value="Genomic_DNA"/>
</dbReference>
<evidence type="ECO:0000256" key="3">
    <source>
        <dbReference type="ARBA" id="ARBA00022448"/>
    </source>
</evidence>
<dbReference type="Proteomes" id="UP000054342">
    <property type="component" value="Unassembled WGS sequence"/>
</dbReference>
<name>A0A0D2EQF1_9EURO</name>
<feature type="transmembrane region" description="Helical" evidence="8">
    <location>
        <begin position="351"/>
        <end position="371"/>
    </location>
</feature>
<dbReference type="GO" id="GO:0005351">
    <property type="term" value="F:carbohydrate:proton symporter activity"/>
    <property type="evidence" value="ECO:0007669"/>
    <property type="project" value="TreeGrafter"/>
</dbReference>
<gene>
    <name evidence="10" type="ORF">PV05_05571</name>
</gene>
<evidence type="ECO:0000256" key="7">
    <source>
        <dbReference type="RuleBase" id="RU003346"/>
    </source>
</evidence>
<feature type="transmembrane region" description="Helical" evidence="8">
    <location>
        <begin position="114"/>
        <end position="139"/>
    </location>
</feature>
<reference evidence="10 11" key="1">
    <citation type="submission" date="2015-01" db="EMBL/GenBank/DDBJ databases">
        <title>The Genome Sequence of Exophiala xenobiotica CBS118157.</title>
        <authorList>
            <consortium name="The Broad Institute Genomics Platform"/>
            <person name="Cuomo C."/>
            <person name="de Hoog S."/>
            <person name="Gorbushina A."/>
            <person name="Stielow B."/>
            <person name="Teixiera M."/>
            <person name="Abouelleil A."/>
            <person name="Chapman S.B."/>
            <person name="Priest M."/>
            <person name="Young S.K."/>
            <person name="Wortman J."/>
            <person name="Nusbaum C."/>
            <person name="Birren B."/>
        </authorList>
    </citation>
    <scope>NUCLEOTIDE SEQUENCE [LARGE SCALE GENOMIC DNA]</scope>
    <source>
        <strain evidence="10 11">CBS 118157</strain>
    </source>
</reference>
<feature type="transmembrane region" description="Helical" evidence="8">
    <location>
        <begin position="151"/>
        <end position="169"/>
    </location>
</feature>
<dbReference type="SUPFAM" id="SSF103473">
    <property type="entry name" value="MFS general substrate transporter"/>
    <property type="match status" value="1"/>
</dbReference>
<evidence type="ECO:0000259" key="9">
    <source>
        <dbReference type="PROSITE" id="PS50850"/>
    </source>
</evidence>
<evidence type="ECO:0000256" key="1">
    <source>
        <dbReference type="ARBA" id="ARBA00004141"/>
    </source>
</evidence>
<dbReference type="NCBIfam" id="TIGR00879">
    <property type="entry name" value="SP"/>
    <property type="match status" value="1"/>
</dbReference>
<protein>
    <recommendedName>
        <fullName evidence="9">Major facilitator superfamily (MFS) profile domain-containing protein</fullName>
    </recommendedName>
</protein>
<evidence type="ECO:0000313" key="11">
    <source>
        <dbReference type="Proteomes" id="UP000054342"/>
    </source>
</evidence>
<evidence type="ECO:0000256" key="2">
    <source>
        <dbReference type="ARBA" id="ARBA00010992"/>
    </source>
</evidence>
<dbReference type="InterPro" id="IPR036259">
    <property type="entry name" value="MFS_trans_sf"/>
</dbReference>
<feature type="transmembrane region" description="Helical" evidence="8">
    <location>
        <begin position="450"/>
        <end position="468"/>
    </location>
</feature>
<feature type="domain" description="Major facilitator superfamily (MFS) profile" evidence="9">
    <location>
        <begin position="18"/>
        <end position="472"/>
    </location>
</feature>
<dbReference type="InterPro" id="IPR003663">
    <property type="entry name" value="Sugar/inositol_transpt"/>
</dbReference>
<dbReference type="GO" id="GO:0016020">
    <property type="term" value="C:membrane"/>
    <property type="evidence" value="ECO:0007669"/>
    <property type="project" value="UniProtKB-SubCell"/>
</dbReference>
<dbReference type="GeneID" id="25327479"/>
<feature type="transmembrane region" description="Helical" evidence="8">
    <location>
        <begin position="65"/>
        <end position="84"/>
    </location>
</feature>